<dbReference type="GO" id="GO:0030313">
    <property type="term" value="C:cell envelope"/>
    <property type="evidence" value="ECO:0007669"/>
    <property type="project" value="UniProtKB-SubCell"/>
</dbReference>
<dbReference type="AlphaFoldDB" id="A0A916J7N4"/>
<keyword evidence="3" id="KW-1015">Disulfide bond</keyword>
<evidence type="ECO:0000256" key="3">
    <source>
        <dbReference type="ARBA" id="ARBA00023157"/>
    </source>
</evidence>
<dbReference type="PANTHER" id="PTHR42852:SF6">
    <property type="entry name" value="THIOL:DISULFIDE INTERCHANGE PROTEIN DSBE"/>
    <property type="match status" value="1"/>
</dbReference>
<dbReference type="Pfam" id="PF14289">
    <property type="entry name" value="DUF4369"/>
    <property type="match status" value="1"/>
</dbReference>
<evidence type="ECO:0000256" key="2">
    <source>
        <dbReference type="ARBA" id="ARBA00022748"/>
    </source>
</evidence>
<dbReference type="InterPro" id="IPR036249">
    <property type="entry name" value="Thioredoxin-like_sf"/>
</dbReference>
<dbReference type="GO" id="GO:0016491">
    <property type="term" value="F:oxidoreductase activity"/>
    <property type="evidence" value="ECO:0007669"/>
    <property type="project" value="InterPro"/>
</dbReference>
<evidence type="ECO:0000256" key="1">
    <source>
        <dbReference type="ARBA" id="ARBA00004196"/>
    </source>
</evidence>
<dbReference type="PROSITE" id="PS51352">
    <property type="entry name" value="THIOREDOXIN_2"/>
    <property type="match status" value="1"/>
</dbReference>
<dbReference type="PROSITE" id="PS00194">
    <property type="entry name" value="THIOREDOXIN_1"/>
    <property type="match status" value="1"/>
</dbReference>
<dbReference type="InterPro" id="IPR013766">
    <property type="entry name" value="Thioredoxin_domain"/>
</dbReference>
<dbReference type="InterPro" id="IPR000866">
    <property type="entry name" value="AhpC/TSA"/>
</dbReference>
<dbReference type="GO" id="GO:0016209">
    <property type="term" value="F:antioxidant activity"/>
    <property type="evidence" value="ECO:0007669"/>
    <property type="project" value="InterPro"/>
</dbReference>
<dbReference type="GO" id="GO:0017004">
    <property type="term" value="P:cytochrome complex assembly"/>
    <property type="evidence" value="ECO:0007669"/>
    <property type="project" value="UniProtKB-KW"/>
</dbReference>
<proteinExistence type="predicted"/>
<protein>
    <submittedName>
        <fullName evidence="7">Thiol-disulfide oxidoreductase ResA</fullName>
    </submittedName>
</protein>
<keyword evidence="5" id="KW-0732">Signal</keyword>
<feature type="domain" description="Thioredoxin" evidence="6">
    <location>
        <begin position="222"/>
        <end position="361"/>
    </location>
</feature>
<comment type="caution">
    <text evidence="7">The sequence shown here is derived from an EMBL/GenBank/DDBJ whole genome shotgun (WGS) entry which is preliminary data.</text>
</comment>
<evidence type="ECO:0000313" key="7">
    <source>
        <dbReference type="EMBL" id="CAG4988389.1"/>
    </source>
</evidence>
<evidence type="ECO:0000256" key="5">
    <source>
        <dbReference type="SAM" id="SignalP"/>
    </source>
</evidence>
<dbReference type="Pfam" id="PF00578">
    <property type="entry name" value="AhpC-TSA"/>
    <property type="match status" value="1"/>
</dbReference>
<evidence type="ECO:0000259" key="6">
    <source>
        <dbReference type="PROSITE" id="PS51352"/>
    </source>
</evidence>
<dbReference type="Proteomes" id="UP000680038">
    <property type="component" value="Unassembled WGS sequence"/>
</dbReference>
<comment type="subcellular location">
    <subcellularLocation>
        <location evidence="1">Cell envelope</location>
    </subcellularLocation>
</comment>
<feature type="chain" id="PRO_5037433961" evidence="5">
    <location>
        <begin position="21"/>
        <end position="361"/>
    </location>
</feature>
<dbReference type="SUPFAM" id="SSF52833">
    <property type="entry name" value="Thioredoxin-like"/>
    <property type="match status" value="1"/>
</dbReference>
<evidence type="ECO:0000313" key="8">
    <source>
        <dbReference type="Proteomes" id="UP000680038"/>
    </source>
</evidence>
<dbReference type="InterPro" id="IPR017937">
    <property type="entry name" value="Thioredoxin_CS"/>
</dbReference>
<reference evidence="7" key="1">
    <citation type="submission" date="2021-04" db="EMBL/GenBank/DDBJ databases">
        <authorList>
            <person name="Rodrigo-Torres L."/>
            <person name="Arahal R. D."/>
            <person name="Lucena T."/>
        </authorList>
    </citation>
    <scope>NUCLEOTIDE SEQUENCE</scope>
    <source>
        <strain evidence="7">CECT 9275</strain>
    </source>
</reference>
<evidence type="ECO:0000256" key="4">
    <source>
        <dbReference type="ARBA" id="ARBA00023284"/>
    </source>
</evidence>
<keyword evidence="8" id="KW-1185">Reference proteome</keyword>
<feature type="signal peptide" evidence="5">
    <location>
        <begin position="1"/>
        <end position="20"/>
    </location>
</feature>
<dbReference type="RefSeq" id="WP_215236891.1">
    <property type="nucleotide sequence ID" value="NZ_CAJRAF010000001.1"/>
</dbReference>
<dbReference type="Gene3D" id="3.40.30.10">
    <property type="entry name" value="Glutaredoxin"/>
    <property type="match status" value="1"/>
</dbReference>
<organism evidence="7 8">
    <name type="scientific">Dyadobacter helix</name>
    <dbReference type="NCBI Taxonomy" id="2822344"/>
    <lineage>
        <taxon>Bacteria</taxon>
        <taxon>Pseudomonadati</taxon>
        <taxon>Bacteroidota</taxon>
        <taxon>Cytophagia</taxon>
        <taxon>Cytophagales</taxon>
        <taxon>Spirosomataceae</taxon>
        <taxon>Dyadobacter</taxon>
    </lineage>
</organism>
<dbReference type="InterPro" id="IPR025380">
    <property type="entry name" value="DUF4369"/>
</dbReference>
<accession>A0A916J7N4</accession>
<dbReference type="EMBL" id="CAJRAF010000001">
    <property type="protein sequence ID" value="CAG4988389.1"/>
    <property type="molecule type" value="Genomic_DNA"/>
</dbReference>
<gene>
    <name evidence="7" type="primary">resA_2</name>
    <name evidence="7" type="ORF">DYBT9275_00071</name>
</gene>
<keyword evidence="2" id="KW-0201">Cytochrome c-type biogenesis</keyword>
<sequence length="361" mass="41532">MNFISNLILSFLLSASALRAQQGYIIQMNLSGFKNGTQFELVDLNQEKVIDSTRIRDGKLTFRGKVTEPVVGRIHTIDNKYLIVYLENKRITIKGSYADFYYAGIEGSEINMYWVKSRNAQKKYQQTRDSLVQTFMTLGEADSLQMRQIVREMNDIDRWTTHYRKAFINREKPTYFTLKELFYLSNDFSADSLKEVFSRFPAHLQKTKDGVVLSTYISQTGPQIGQPFADIEGRDQAGKKHKLSELKGQYVLLEFWASWCGPCRQENPSTLKTYNLYHKKGFQIYGFSIDANKSSWISAIQKDGLSWLNVSDLGGWHSTEAARYQIKAIPDNFLIDPQGIIIARNLRGNALAEKLRSIYKD</sequence>
<name>A0A916J7N4_9BACT</name>
<dbReference type="PANTHER" id="PTHR42852">
    <property type="entry name" value="THIOL:DISULFIDE INTERCHANGE PROTEIN DSBE"/>
    <property type="match status" value="1"/>
</dbReference>
<dbReference type="CDD" id="cd02966">
    <property type="entry name" value="TlpA_like_family"/>
    <property type="match status" value="1"/>
</dbReference>
<keyword evidence="4" id="KW-0676">Redox-active center</keyword>
<dbReference type="InterPro" id="IPR050553">
    <property type="entry name" value="Thioredoxin_ResA/DsbE_sf"/>
</dbReference>